<dbReference type="Pfam" id="PF00677">
    <property type="entry name" value="Lum_binding"/>
    <property type="match status" value="2"/>
</dbReference>
<dbReference type="InterPro" id="IPR017938">
    <property type="entry name" value="Riboflavin_synthase-like_b-brl"/>
</dbReference>
<dbReference type="PROSITE" id="PS51177">
    <property type="entry name" value="LUMAZINE_BIND"/>
    <property type="match status" value="2"/>
</dbReference>
<evidence type="ECO:0000256" key="5">
    <source>
        <dbReference type="ARBA" id="ARBA00022619"/>
    </source>
</evidence>
<gene>
    <name evidence="10" type="ORF">Cvel_26759</name>
</gene>
<evidence type="ECO:0000313" key="10">
    <source>
        <dbReference type="EMBL" id="CEM42462.1"/>
    </source>
</evidence>
<feature type="domain" description="Lumazine-binding" evidence="9">
    <location>
        <begin position="162"/>
        <end position="260"/>
    </location>
</feature>
<evidence type="ECO:0000256" key="7">
    <source>
        <dbReference type="ARBA" id="ARBA00022737"/>
    </source>
</evidence>
<dbReference type="FunFam" id="2.40.30.20:FF:000004">
    <property type="entry name" value="Riboflavin synthase, alpha subunit"/>
    <property type="match status" value="1"/>
</dbReference>
<comment type="pathway">
    <text evidence="2">Cofactor biosynthesis; riboflavin biosynthesis; riboflavin from 2-hydroxy-3-oxobutyl phosphate and 5-amino-6-(D-ribitylamino)uracil: step 2/2.</text>
</comment>
<dbReference type="GO" id="GO:0004746">
    <property type="term" value="F:riboflavin synthase activity"/>
    <property type="evidence" value="ECO:0007669"/>
    <property type="project" value="UniProtKB-EC"/>
</dbReference>
<feature type="chain" id="PRO_5005191302" description="Riboflavin synthase" evidence="8">
    <location>
        <begin position="24"/>
        <end position="289"/>
    </location>
</feature>
<keyword evidence="5" id="KW-0686">Riboflavin biosynthesis</keyword>
<dbReference type="EC" id="2.5.1.9" evidence="3"/>
<keyword evidence="6" id="KW-0808">Transferase</keyword>
<reference evidence="10" key="1">
    <citation type="submission" date="2014-11" db="EMBL/GenBank/DDBJ databases">
        <authorList>
            <person name="Otto D Thomas"/>
            <person name="Naeem Raeece"/>
        </authorList>
    </citation>
    <scope>NUCLEOTIDE SEQUENCE</scope>
</reference>
<dbReference type="InterPro" id="IPR001783">
    <property type="entry name" value="Lumazine-bd"/>
</dbReference>
<evidence type="ECO:0000256" key="3">
    <source>
        <dbReference type="ARBA" id="ARBA00012827"/>
    </source>
</evidence>
<comment type="function">
    <text evidence="1">Catalyzes the dismutation of two molecules of 6,7-dimethyl-8-ribityllumazine, resulting in the formation of riboflavin and 5-amino-6-(D-ribitylamino)uracil.</text>
</comment>
<protein>
    <recommendedName>
        <fullName evidence="4">Riboflavin synthase</fullName>
        <ecNumber evidence="3">2.5.1.9</ecNumber>
    </recommendedName>
</protein>
<evidence type="ECO:0000256" key="4">
    <source>
        <dbReference type="ARBA" id="ARBA00013950"/>
    </source>
</evidence>
<dbReference type="SUPFAM" id="SSF63380">
    <property type="entry name" value="Riboflavin synthase domain-like"/>
    <property type="match status" value="2"/>
</dbReference>
<keyword evidence="7" id="KW-0677">Repeat</keyword>
<keyword evidence="8" id="KW-0732">Signal</keyword>
<dbReference type="InterPro" id="IPR023366">
    <property type="entry name" value="ATP_synth_asu-like_sf"/>
</dbReference>
<evidence type="ECO:0000256" key="1">
    <source>
        <dbReference type="ARBA" id="ARBA00002803"/>
    </source>
</evidence>
<dbReference type="NCBIfam" id="NF006767">
    <property type="entry name" value="PRK09289.1"/>
    <property type="match status" value="1"/>
</dbReference>
<dbReference type="InterPro" id="IPR026017">
    <property type="entry name" value="Lumazine-bd_dom"/>
</dbReference>
<dbReference type="VEuPathDB" id="CryptoDB:Cvel_26759"/>
<feature type="domain" description="Lumazine-binding" evidence="9">
    <location>
        <begin position="55"/>
        <end position="161"/>
    </location>
</feature>
<evidence type="ECO:0000259" key="9">
    <source>
        <dbReference type="PROSITE" id="PS51177"/>
    </source>
</evidence>
<organism evidence="10">
    <name type="scientific">Chromera velia CCMP2878</name>
    <dbReference type="NCBI Taxonomy" id="1169474"/>
    <lineage>
        <taxon>Eukaryota</taxon>
        <taxon>Sar</taxon>
        <taxon>Alveolata</taxon>
        <taxon>Colpodellida</taxon>
        <taxon>Chromeraceae</taxon>
        <taxon>Chromera</taxon>
    </lineage>
</organism>
<evidence type="ECO:0000256" key="2">
    <source>
        <dbReference type="ARBA" id="ARBA00004887"/>
    </source>
</evidence>
<dbReference type="EMBL" id="CDMZ01002455">
    <property type="protein sequence ID" value="CEM42462.1"/>
    <property type="molecule type" value="Genomic_DNA"/>
</dbReference>
<dbReference type="CDD" id="cd00402">
    <property type="entry name" value="Riboflavin_synthase_like"/>
    <property type="match status" value="1"/>
</dbReference>
<evidence type="ECO:0000256" key="6">
    <source>
        <dbReference type="ARBA" id="ARBA00022679"/>
    </source>
</evidence>
<dbReference type="AlphaFoldDB" id="A0A0G4HEG3"/>
<dbReference type="NCBIfam" id="TIGR00187">
    <property type="entry name" value="ribE"/>
    <property type="match status" value="1"/>
</dbReference>
<feature type="signal peptide" evidence="8">
    <location>
        <begin position="1"/>
        <end position="23"/>
    </location>
</feature>
<evidence type="ECO:0000256" key="8">
    <source>
        <dbReference type="SAM" id="SignalP"/>
    </source>
</evidence>
<accession>A0A0G4HEG3</accession>
<sequence>MRGCETLIVSVLLLLARLDGAFTFSLRPSGHFVAPFQGRGGRQSRGVGERTAAFLFSGIVEEMGTVEEILREKEMEMWDGTVGKGTELLIGDAPTSLKDAYIGCSIAVNGVCLTVTEMGDAKFRVGISPETIRRTNLLDLVEGAPVNLERSLQADSRVSGHFVQGHVDGTGEIVDKWRDGESLWIRVRVSEEILKYIVPKGFIAVDGTSLTVCDRDAETSTFTFMLIAHTQGAVIIPKKEKGEKVNIEVDVLGKYVNQSVGPLLDRIMSLEAEVKELSQEVKRLRDKKE</sequence>
<dbReference type="GO" id="GO:0009231">
    <property type="term" value="P:riboflavin biosynthetic process"/>
    <property type="evidence" value="ECO:0007669"/>
    <property type="project" value="UniProtKB-KW"/>
</dbReference>
<proteinExistence type="predicted"/>
<dbReference type="PANTHER" id="PTHR21098">
    <property type="entry name" value="RIBOFLAVIN SYNTHASE ALPHA CHAIN"/>
    <property type="match status" value="1"/>
</dbReference>
<dbReference type="Gene3D" id="2.40.30.20">
    <property type="match status" value="2"/>
</dbReference>
<dbReference type="PANTHER" id="PTHR21098:SF0">
    <property type="entry name" value="RIBOFLAVIN SYNTHASE"/>
    <property type="match status" value="1"/>
</dbReference>
<name>A0A0G4HEG3_9ALVE</name>